<dbReference type="EMBL" id="LOTN01000016">
    <property type="protein sequence ID" value="KUZ93627.1"/>
    <property type="molecule type" value="Genomic_DNA"/>
</dbReference>
<sequence length="69" mass="7567">MKPLLNLAVAVACGALAMYFLDPSAGRRRRTYVRDRTIEGKRDAVDYARACTKRAADQARGVVAGLRGR</sequence>
<dbReference type="RefSeq" id="WP_059615206.1">
    <property type="nucleotide sequence ID" value="NZ_CABVPQ010000001.1"/>
</dbReference>
<evidence type="ECO:0000313" key="1">
    <source>
        <dbReference type="EMBL" id="KUZ93627.1"/>
    </source>
</evidence>
<name>A0A102K3N6_9BURK</name>
<dbReference type="OrthoDB" id="9006525at2"/>
<comment type="caution">
    <text evidence="2">The sequence shown here is derived from an EMBL/GenBank/DDBJ whole genome shotgun (WGS) entry which is preliminary data.</text>
</comment>
<accession>A0A102K3N6</accession>
<dbReference type="Proteomes" id="UP000064029">
    <property type="component" value="Unassembled WGS sequence"/>
</dbReference>
<evidence type="ECO:0000313" key="4">
    <source>
        <dbReference type="Proteomes" id="UP000065521"/>
    </source>
</evidence>
<dbReference type="AlphaFoldDB" id="A0A102K3N6"/>
<evidence type="ECO:0000313" key="2">
    <source>
        <dbReference type="EMBL" id="KVG67842.1"/>
    </source>
</evidence>
<dbReference type="EMBL" id="LOXM01000119">
    <property type="protein sequence ID" value="KVG67842.1"/>
    <property type="molecule type" value="Genomic_DNA"/>
</dbReference>
<proteinExistence type="predicted"/>
<protein>
    <submittedName>
        <fullName evidence="2">Uncharacterized protein</fullName>
    </submittedName>
</protein>
<evidence type="ECO:0000313" key="3">
    <source>
        <dbReference type="Proteomes" id="UP000064029"/>
    </source>
</evidence>
<organism evidence="2 3">
    <name type="scientific">Burkholderia ubonensis</name>
    <dbReference type="NCBI Taxonomy" id="101571"/>
    <lineage>
        <taxon>Bacteria</taxon>
        <taxon>Pseudomonadati</taxon>
        <taxon>Pseudomonadota</taxon>
        <taxon>Betaproteobacteria</taxon>
        <taxon>Burkholderiales</taxon>
        <taxon>Burkholderiaceae</taxon>
        <taxon>Burkholderia</taxon>
        <taxon>Burkholderia cepacia complex</taxon>
    </lineage>
</organism>
<gene>
    <name evidence="1" type="ORF">WI38_08510</name>
    <name evidence="2" type="ORF">WJ33_25070</name>
</gene>
<reference evidence="3 4" key="1">
    <citation type="submission" date="2015-11" db="EMBL/GenBank/DDBJ databases">
        <title>Expanding the genomic diversity of Burkholderia species for the development of highly accurate diagnostics.</title>
        <authorList>
            <person name="Sahl J."/>
            <person name="Keim P."/>
            <person name="Wagner D."/>
        </authorList>
    </citation>
    <scope>NUCLEOTIDE SEQUENCE [LARGE SCALE GENOMIC DNA]</scope>
    <source>
        <strain evidence="2 3">MSMB2036</strain>
        <strain evidence="1 4">RF32-BP4</strain>
    </source>
</reference>
<dbReference type="Proteomes" id="UP000065521">
    <property type="component" value="Unassembled WGS sequence"/>
</dbReference>